<keyword evidence="2" id="KW-1185">Reference proteome</keyword>
<evidence type="ECO:0000313" key="1">
    <source>
        <dbReference type="EMBL" id="OBZ96037.1"/>
    </source>
</evidence>
<dbReference type="RefSeq" id="WP_068952928.1">
    <property type="nucleotide sequence ID" value="NZ_LGLV01000005.1"/>
</dbReference>
<comment type="caution">
    <text evidence="1">The sequence shown here is derived from an EMBL/GenBank/DDBJ whole genome shotgun (WGS) entry which is preliminary data.</text>
</comment>
<accession>A0A1C7P4B3</accession>
<dbReference type="Pfam" id="PF09957">
    <property type="entry name" value="VapB_antitoxin"/>
    <property type="match status" value="1"/>
</dbReference>
<proteinExistence type="predicted"/>
<reference evidence="1 2" key="1">
    <citation type="journal article" date="2016" name="Syst. Appl. Microbiol.">
        <title>Pararhizobium polonicum sp. nov. isolated from tumors on stone fruit rootstocks.</title>
        <authorList>
            <person name="Pulawska J."/>
            <person name="Kuzmanovic N."/>
            <person name="Willems A."/>
            <person name="Pothier J.F."/>
        </authorList>
    </citation>
    <scope>NUCLEOTIDE SEQUENCE [LARGE SCALE GENOMIC DNA]</scope>
    <source>
        <strain evidence="1 2">F5.1</strain>
    </source>
</reference>
<dbReference type="OrthoDB" id="9805830at2"/>
<dbReference type="Proteomes" id="UP000093111">
    <property type="component" value="Unassembled WGS sequence"/>
</dbReference>
<evidence type="ECO:0000313" key="2">
    <source>
        <dbReference type="Proteomes" id="UP000093111"/>
    </source>
</evidence>
<sequence>MRTNIDLDDTLMSQAMAVTGLATKKATVEHALRFLVRNTLQRKAISDMNGLGWDGDLETMRLDKSA</sequence>
<dbReference type="AlphaFoldDB" id="A0A1C7P4B3"/>
<dbReference type="InterPro" id="IPR019239">
    <property type="entry name" value="VapB_antitoxin"/>
</dbReference>
<protein>
    <submittedName>
        <fullName evidence="1">Transcriptional regulator</fullName>
    </submittedName>
</protein>
<dbReference type="EMBL" id="LGLV01000005">
    <property type="protein sequence ID" value="OBZ96037.1"/>
    <property type="molecule type" value="Genomic_DNA"/>
</dbReference>
<organism evidence="1 2">
    <name type="scientific">Pararhizobium polonicum</name>
    <dbReference type="NCBI Taxonomy" id="1612624"/>
    <lineage>
        <taxon>Bacteria</taxon>
        <taxon>Pseudomonadati</taxon>
        <taxon>Pseudomonadota</taxon>
        <taxon>Alphaproteobacteria</taxon>
        <taxon>Hyphomicrobiales</taxon>
        <taxon>Rhizobiaceae</taxon>
        <taxon>Rhizobium/Agrobacterium group</taxon>
        <taxon>Pararhizobium</taxon>
    </lineage>
</organism>
<name>A0A1C7P4B3_9HYPH</name>
<dbReference type="STRING" id="1612624.ADU59_06560"/>
<gene>
    <name evidence="1" type="ORF">ADU59_06560</name>
</gene>